<dbReference type="EMBL" id="CP074402">
    <property type="protein sequence ID" value="QVJ01118.1"/>
    <property type="molecule type" value="Genomic_DNA"/>
</dbReference>
<evidence type="ECO:0000313" key="6">
    <source>
        <dbReference type="Proteomes" id="UP000682416"/>
    </source>
</evidence>
<gene>
    <name evidence="5" type="ORF">KGD82_23320</name>
</gene>
<keyword evidence="6" id="KW-1185">Reference proteome</keyword>
<keyword evidence="3" id="KW-0949">S-adenosyl-L-methionine</keyword>
<dbReference type="PANTHER" id="PTHR43464">
    <property type="entry name" value="METHYLTRANSFERASE"/>
    <property type="match status" value="1"/>
</dbReference>
<evidence type="ECO:0000259" key="4">
    <source>
        <dbReference type="Pfam" id="PF08241"/>
    </source>
</evidence>
<dbReference type="Gene3D" id="3.40.50.150">
    <property type="entry name" value="Vaccinia Virus protein VP39"/>
    <property type="match status" value="1"/>
</dbReference>
<reference evidence="5" key="1">
    <citation type="submission" date="2021-05" db="EMBL/GenBank/DDBJ databases">
        <authorList>
            <person name="Kaiqin L."/>
            <person name="Jian G."/>
        </authorList>
    </citation>
    <scope>NUCLEOTIDE SEQUENCE</scope>
    <source>
        <strain evidence="5">HDS5</strain>
    </source>
</reference>
<dbReference type="SUPFAM" id="SSF53335">
    <property type="entry name" value="S-adenosyl-L-methionine-dependent methyltransferases"/>
    <property type="match status" value="1"/>
</dbReference>
<evidence type="ECO:0000313" key="5">
    <source>
        <dbReference type="EMBL" id="QVJ01118.1"/>
    </source>
</evidence>
<proteinExistence type="predicted"/>
<dbReference type="InterPro" id="IPR029063">
    <property type="entry name" value="SAM-dependent_MTases_sf"/>
</dbReference>
<dbReference type="AlphaFoldDB" id="A0A975L913"/>
<dbReference type="CDD" id="cd02440">
    <property type="entry name" value="AdoMet_MTases"/>
    <property type="match status" value="1"/>
</dbReference>
<evidence type="ECO:0000256" key="1">
    <source>
        <dbReference type="ARBA" id="ARBA00022603"/>
    </source>
</evidence>
<sequence>MTHADYDAFAEAYSAENDSNLMNAHYERPAMLDLAGDVDGRRVLDAGCGSGPLSLELRDRGAVVTGFDVSAEMVGLARKRLGDDADLRVHDLARPLPYSDGAFDDVVASLSLHYLREWEGPLRELRRVLRPGGRLLVSVDHPTAHVLLRPGTDYFTVAPWLAEVEFRESRAVLNVWHRPLYAMVRDFTRSGFRVADIDEPAVAEDTPDHLRPEFRHGHTRFLGFLFFVLVAE</sequence>
<dbReference type="InterPro" id="IPR013216">
    <property type="entry name" value="Methyltransf_11"/>
</dbReference>
<dbReference type="KEGG" id="nec:KGD82_23320"/>
<dbReference type="PANTHER" id="PTHR43464:SF19">
    <property type="entry name" value="UBIQUINONE BIOSYNTHESIS O-METHYLTRANSFERASE, MITOCHONDRIAL"/>
    <property type="match status" value="1"/>
</dbReference>
<dbReference type="Pfam" id="PF08241">
    <property type="entry name" value="Methyltransf_11"/>
    <property type="match status" value="1"/>
</dbReference>
<dbReference type="RefSeq" id="WP_431873054.1">
    <property type="nucleotide sequence ID" value="NZ_CBDRIY010000056.1"/>
</dbReference>
<accession>A0A975L913</accession>
<evidence type="ECO:0000256" key="2">
    <source>
        <dbReference type="ARBA" id="ARBA00022679"/>
    </source>
</evidence>
<dbReference type="GO" id="GO:0008757">
    <property type="term" value="F:S-adenosylmethionine-dependent methyltransferase activity"/>
    <property type="evidence" value="ECO:0007669"/>
    <property type="project" value="InterPro"/>
</dbReference>
<name>A0A975L913_9ACTN</name>
<organism evidence="5 6">
    <name type="scientific">Nocardiopsis eucommiae</name>
    <dbReference type="NCBI Taxonomy" id="2831970"/>
    <lineage>
        <taxon>Bacteria</taxon>
        <taxon>Bacillati</taxon>
        <taxon>Actinomycetota</taxon>
        <taxon>Actinomycetes</taxon>
        <taxon>Streptosporangiales</taxon>
        <taxon>Nocardiopsidaceae</taxon>
        <taxon>Nocardiopsis</taxon>
    </lineage>
</organism>
<dbReference type="GO" id="GO:0032259">
    <property type="term" value="P:methylation"/>
    <property type="evidence" value="ECO:0007669"/>
    <property type="project" value="UniProtKB-KW"/>
</dbReference>
<keyword evidence="1 5" id="KW-0489">Methyltransferase</keyword>
<dbReference type="Proteomes" id="UP000682416">
    <property type="component" value="Chromosome"/>
</dbReference>
<evidence type="ECO:0000256" key="3">
    <source>
        <dbReference type="ARBA" id="ARBA00022691"/>
    </source>
</evidence>
<protein>
    <submittedName>
        <fullName evidence="5">Class I SAM-dependent methyltransferase</fullName>
    </submittedName>
</protein>
<keyword evidence="2" id="KW-0808">Transferase</keyword>
<feature type="domain" description="Methyltransferase type 11" evidence="4">
    <location>
        <begin position="44"/>
        <end position="137"/>
    </location>
</feature>